<dbReference type="Pfam" id="PF00027">
    <property type="entry name" value="cNMP_binding"/>
    <property type="match status" value="1"/>
</dbReference>
<protein>
    <recommendedName>
        <fullName evidence="2">NADH:ubiquinone reductase (non-electrogenic)</fullName>
        <ecNumber evidence="2">1.6.5.9</ecNumber>
    </recommendedName>
</protein>
<dbReference type="PANTHER" id="PTHR43706:SF47">
    <property type="entry name" value="EXTERNAL NADH-UBIQUINONE OXIDOREDUCTASE 1, MITOCHONDRIAL-RELATED"/>
    <property type="match status" value="1"/>
</dbReference>
<dbReference type="OrthoDB" id="9781621at2"/>
<evidence type="ECO:0000313" key="10">
    <source>
        <dbReference type="Proteomes" id="UP000264006"/>
    </source>
</evidence>
<accession>A0A346Y3X6</accession>
<dbReference type="EC" id="1.6.5.9" evidence="2"/>
<comment type="similarity">
    <text evidence="1">Belongs to the NADH dehydrogenase family.</text>
</comment>
<evidence type="ECO:0000256" key="4">
    <source>
        <dbReference type="ARBA" id="ARBA00022827"/>
    </source>
</evidence>
<proteinExistence type="inferred from homology"/>
<keyword evidence="3" id="KW-0285">Flavoprotein</keyword>
<dbReference type="SUPFAM" id="SSF51206">
    <property type="entry name" value="cAMP-binding domain-like"/>
    <property type="match status" value="1"/>
</dbReference>
<dbReference type="PROSITE" id="PS00889">
    <property type="entry name" value="CNMP_BINDING_2"/>
    <property type="match status" value="1"/>
</dbReference>
<gene>
    <name evidence="9" type="ORF">DVS28_a4508</name>
</gene>
<evidence type="ECO:0000256" key="2">
    <source>
        <dbReference type="ARBA" id="ARBA00012637"/>
    </source>
</evidence>
<feature type="domain" description="Cyclic nucleotide-binding" evidence="8">
    <location>
        <begin position="434"/>
        <end position="515"/>
    </location>
</feature>
<dbReference type="InterPro" id="IPR023753">
    <property type="entry name" value="FAD/NAD-binding_dom"/>
</dbReference>
<keyword evidence="10" id="KW-1185">Reference proteome</keyword>
<dbReference type="SUPFAM" id="SSF51905">
    <property type="entry name" value="FAD/NAD(P)-binding domain"/>
    <property type="match status" value="1"/>
</dbReference>
<dbReference type="SMART" id="SM00100">
    <property type="entry name" value="cNMP"/>
    <property type="match status" value="1"/>
</dbReference>
<dbReference type="CDD" id="cd00038">
    <property type="entry name" value="CAP_ED"/>
    <property type="match status" value="1"/>
</dbReference>
<comment type="catalytic activity">
    <reaction evidence="7">
        <text>a quinone + NADH + H(+) = a quinol + NAD(+)</text>
        <dbReference type="Rhea" id="RHEA:46160"/>
        <dbReference type="ChEBI" id="CHEBI:15378"/>
        <dbReference type="ChEBI" id="CHEBI:24646"/>
        <dbReference type="ChEBI" id="CHEBI:57540"/>
        <dbReference type="ChEBI" id="CHEBI:57945"/>
        <dbReference type="ChEBI" id="CHEBI:132124"/>
        <dbReference type="EC" id="1.6.5.9"/>
    </reaction>
</comment>
<dbReference type="AlphaFoldDB" id="A0A346Y3X6"/>
<dbReference type="Gene3D" id="3.50.50.100">
    <property type="match status" value="1"/>
</dbReference>
<dbReference type="GO" id="GO:0050136">
    <property type="term" value="F:NADH dehydrogenase (quinone) (non-electrogenic) activity"/>
    <property type="evidence" value="ECO:0007669"/>
    <property type="project" value="UniProtKB-EC"/>
</dbReference>
<dbReference type="PANTHER" id="PTHR43706">
    <property type="entry name" value="NADH DEHYDROGENASE"/>
    <property type="match status" value="1"/>
</dbReference>
<dbReference type="InterPro" id="IPR000595">
    <property type="entry name" value="cNMP-bd_dom"/>
</dbReference>
<keyword evidence="6" id="KW-0520">NAD</keyword>
<reference evidence="9 10" key="1">
    <citation type="submission" date="2018-09" db="EMBL/GenBank/DDBJ databases">
        <title>Complete genome sequence of Euzebya sp. DY32-46 isolated from seawater of Pacific Ocean.</title>
        <authorList>
            <person name="Xu L."/>
            <person name="Wu Y.-H."/>
            <person name="Xu X.-W."/>
        </authorList>
    </citation>
    <scope>NUCLEOTIDE SEQUENCE [LARGE SCALE GENOMIC DNA]</scope>
    <source>
        <strain evidence="9 10">DY32-46</strain>
    </source>
</reference>
<dbReference type="InterPro" id="IPR018490">
    <property type="entry name" value="cNMP-bd_dom_sf"/>
</dbReference>
<evidence type="ECO:0000256" key="6">
    <source>
        <dbReference type="ARBA" id="ARBA00023027"/>
    </source>
</evidence>
<dbReference type="PROSITE" id="PS50042">
    <property type="entry name" value="CNMP_BINDING_3"/>
    <property type="match status" value="1"/>
</dbReference>
<evidence type="ECO:0000256" key="7">
    <source>
        <dbReference type="ARBA" id="ARBA00047599"/>
    </source>
</evidence>
<evidence type="ECO:0000256" key="1">
    <source>
        <dbReference type="ARBA" id="ARBA00005272"/>
    </source>
</evidence>
<sequence length="554" mass="61124">MLGTTEPAVTRIVCIGGGYCALFLVKALRRAVRRGDVELVIVSRTNFHAFHGFVGEMLSGRIQPQAILSPARRVFRPARFMNAEVTAIDLDEQQLTISRLLDGREQVLGYDHLVVSVGVADDVDGYPGLREHGLLLRDYRDAWHTRNHLLQMMEMAAIEPDPVERRRLLTVVVAGGGFGGVEVATELDEWASRLCRDEFADVDRDEVNVVLVHSGERILPELQGRHDRLVDRAERFIARRTRLDVRTGTRVIGATATDVRLDDGTSIPTRTVISSTGTASSPLLDQLQVERDDRGRVIVDDTVAVPGTTGLWAGGDCAAVPHPKGGTCPQLALFAMMHGWRIGRNILRVRAGRPPKPFGFTELGDACALGRRNAVAHLRGVPITGFAGWVLWKVFLLAFVPVWDRRLRLLLDWTLTPFTGREITQLPLDDAVGLDRERFEAGQVVFEQGEIGRKLYLIWEGRVEVVRDGQVLATLGPGQHFGETAVFEEVRRTASIRALTTVEVVTMGRSGARTLSETLESFGEAVRMRPTGLPSDPADIDLTPAPVVVEEQEA</sequence>
<dbReference type="EMBL" id="CP031165">
    <property type="protein sequence ID" value="AXV09173.1"/>
    <property type="molecule type" value="Genomic_DNA"/>
</dbReference>
<dbReference type="Pfam" id="PF07992">
    <property type="entry name" value="Pyr_redox_2"/>
    <property type="match status" value="1"/>
</dbReference>
<evidence type="ECO:0000256" key="3">
    <source>
        <dbReference type="ARBA" id="ARBA00022630"/>
    </source>
</evidence>
<organism evidence="9 10">
    <name type="scientific">Euzebya pacifica</name>
    <dbReference type="NCBI Taxonomy" id="1608957"/>
    <lineage>
        <taxon>Bacteria</taxon>
        <taxon>Bacillati</taxon>
        <taxon>Actinomycetota</taxon>
        <taxon>Nitriliruptoria</taxon>
        <taxon>Euzebyales</taxon>
    </lineage>
</organism>
<dbReference type="InterPro" id="IPR036188">
    <property type="entry name" value="FAD/NAD-bd_sf"/>
</dbReference>
<evidence type="ECO:0000313" key="9">
    <source>
        <dbReference type="EMBL" id="AXV09173.1"/>
    </source>
</evidence>
<keyword evidence="5" id="KW-0560">Oxidoreductase</keyword>
<dbReference type="KEGG" id="euz:DVS28_a4508"/>
<evidence type="ECO:0000256" key="5">
    <source>
        <dbReference type="ARBA" id="ARBA00023002"/>
    </source>
</evidence>
<dbReference type="Proteomes" id="UP000264006">
    <property type="component" value="Chromosome"/>
</dbReference>
<dbReference type="InterPro" id="IPR014710">
    <property type="entry name" value="RmlC-like_jellyroll"/>
</dbReference>
<dbReference type="InterPro" id="IPR045024">
    <property type="entry name" value="NDH-2"/>
</dbReference>
<keyword evidence="4" id="KW-0274">FAD</keyword>
<name>A0A346Y3X6_9ACTN</name>
<dbReference type="Gene3D" id="2.60.120.10">
    <property type="entry name" value="Jelly Rolls"/>
    <property type="match status" value="1"/>
</dbReference>
<dbReference type="InterPro" id="IPR018488">
    <property type="entry name" value="cNMP-bd_CS"/>
</dbReference>
<evidence type="ECO:0000259" key="8">
    <source>
        <dbReference type="PROSITE" id="PS50042"/>
    </source>
</evidence>